<keyword evidence="5" id="KW-1185">Reference proteome</keyword>
<dbReference type="Gene3D" id="1.20.1260.10">
    <property type="match status" value="1"/>
</dbReference>
<dbReference type="Proteomes" id="UP000094053">
    <property type="component" value="Unassembled WGS sequence"/>
</dbReference>
<dbReference type="EMBL" id="MIHA01000009">
    <property type="protein sequence ID" value="ODQ89546.1"/>
    <property type="molecule type" value="Genomic_DNA"/>
</dbReference>
<comment type="caution">
    <text evidence="4">The sequence shown here is derived from an EMBL/GenBank/DDBJ whole genome shotgun (WGS) entry which is preliminary data.</text>
</comment>
<dbReference type="PROSITE" id="PS51257">
    <property type="entry name" value="PROKAR_LIPOPROTEIN"/>
    <property type="match status" value="1"/>
</dbReference>
<feature type="region of interest" description="Disordered" evidence="1">
    <location>
        <begin position="120"/>
        <end position="159"/>
    </location>
</feature>
<proteinExistence type="predicted"/>
<keyword evidence="2" id="KW-0732">Signal</keyword>
<sequence length="251" mass="26210">MTRSRYVVAAAAVLAATSLTAACSNSASNESPSASPTNAQTSIAAPTAAHNQADVMFAHHMIPHHQQAIEMSDMILAKQGIDPRVVDLAKQIKDAQGPEIKQMQGWLDQWGMPEMSGMPGASGMPGQSHTPGNMPPGHGGMHGPDTSGSPMPGGSMMPSGSMMPGMGGMSGMEGMEGMLSPAEMQALQNSQGVEASKLFLSQMIEHHQGAITMAQNEIDDGQFPDAVALAKSIVSSQQKEIDTMNEILKSL</sequence>
<dbReference type="AlphaFoldDB" id="A0A1E3RI41"/>
<dbReference type="OrthoDB" id="26872at2"/>
<evidence type="ECO:0000259" key="3">
    <source>
        <dbReference type="Pfam" id="PF03713"/>
    </source>
</evidence>
<evidence type="ECO:0000313" key="5">
    <source>
        <dbReference type="Proteomes" id="UP000094053"/>
    </source>
</evidence>
<gene>
    <name evidence="4" type="ORF">BHQ18_14100</name>
</gene>
<name>A0A1E3RI41_MYCFV</name>
<feature type="compositionally biased region" description="Low complexity" evidence="1">
    <location>
        <begin position="143"/>
        <end position="159"/>
    </location>
</feature>
<feature type="compositionally biased region" description="Low complexity" evidence="1">
    <location>
        <begin position="120"/>
        <end position="136"/>
    </location>
</feature>
<protein>
    <submittedName>
        <fullName evidence="4">DUF305 domain-containing protein</fullName>
    </submittedName>
</protein>
<reference evidence="5" key="1">
    <citation type="submission" date="2016-09" db="EMBL/GenBank/DDBJ databases">
        <authorList>
            <person name="Greninger A.L."/>
            <person name="Jerome K.R."/>
            <person name="Mcnair B."/>
            <person name="Wallis C."/>
            <person name="Fang F."/>
        </authorList>
    </citation>
    <scope>NUCLEOTIDE SEQUENCE [LARGE SCALE GENOMIC DNA]</scope>
    <source>
        <strain evidence="5">M6</strain>
    </source>
</reference>
<feature type="chain" id="PRO_5039134034" evidence="2">
    <location>
        <begin position="22"/>
        <end position="251"/>
    </location>
</feature>
<dbReference type="PANTHER" id="PTHR36933:SF1">
    <property type="entry name" value="SLL0788 PROTEIN"/>
    <property type="match status" value="1"/>
</dbReference>
<evidence type="ECO:0000256" key="2">
    <source>
        <dbReference type="SAM" id="SignalP"/>
    </source>
</evidence>
<feature type="signal peptide" evidence="2">
    <location>
        <begin position="1"/>
        <end position="21"/>
    </location>
</feature>
<feature type="domain" description="DUF305" evidence="3">
    <location>
        <begin position="54"/>
        <end position="248"/>
    </location>
</feature>
<dbReference type="PANTHER" id="PTHR36933">
    <property type="entry name" value="SLL0788 PROTEIN"/>
    <property type="match status" value="1"/>
</dbReference>
<dbReference type="InterPro" id="IPR012347">
    <property type="entry name" value="Ferritin-like"/>
</dbReference>
<evidence type="ECO:0000256" key="1">
    <source>
        <dbReference type="SAM" id="MobiDB-lite"/>
    </source>
</evidence>
<dbReference type="InterPro" id="IPR005183">
    <property type="entry name" value="DUF305_CopM-like"/>
</dbReference>
<evidence type="ECO:0000313" key="4">
    <source>
        <dbReference type="EMBL" id="ODQ89546.1"/>
    </source>
</evidence>
<organism evidence="4 5">
    <name type="scientific">Mycolicibacterium flavescens</name>
    <name type="common">Mycobacterium flavescens</name>
    <dbReference type="NCBI Taxonomy" id="1776"/>
    <lineage>
        <taxon>Bacteria</taxon>
        <taxon>Bacillati</taxon>
        <taxon>Actinomycetota</taxon>
        <taxon>Actinomycetes</taxon>
        <taxon>Mycobacteriales</taxon>
        <taxon>Mycobacteriaceae</taxon>
        <taxon>Mycolicibacterium</taxon>
    </lineage>
</organism>
<dbReference type="Pfam" id="PF03713">
    <property type="entry name" value="DUF305"/>
    <property type="match status" value="1"/>
</dbReference>
<accession>A0A1E3RI41</accession>